<protein>
    <recommendedName>
        <fullName evidence="1">N-acetyltransferase domain-containing protein</fullName>
    </recommendedName>
</protein>
<dbReference type="PROSITE" id="PS51186">
    <property type="entry name" value="GNAT"/>
    <property type="match status" value="1"/>
</dbReference>
<evidence type="ECO:0000313" key="3">
    <source>
        <dbReference type="Proteomes" id="UP000789423"/>
    </source>
</evidence>
<name>A0ABM8YC26_9BACI</name>
<dbReference type="Proteomes" id="UP000789423">
    <property type="component" value="Unassembled WGS sequence"/>
</dbReference>
<keyword evidence="3" id="KW-1185">Reference proteome</keyword>
<dbReference type="InterPro" id="IPR000182">
    <property type="entry name" value="GNAT_dom"/>
</dbReference>
<sequence length="321" mass="36801">MLKLKNKSINLLQLSFIHEIKKDLTCKSLIYHYIFRKKEEIIVIQLNVYTNFVQFKNDSLPFLETYEQENNLILGVLRSSQLPLFMATATKEGELVFVMLQTHHRQAIVAKSAPLEKDDIREIAQQLAIAYPDVPGLIGEKQVVECLAEQLADFQNKSIQIKMKQGVYGLKYVKKKAGNNGVFRRIELKEQGLIEDWVYCFCEEVNLAITREEAVHTAAELIESQRLFGWETKGQLVSMAAITRPTKRNVTINFVYTPKIERKKGYALNCVSALSQYMLDNGYATTSLYTDLANPTSNKIYQEIGYELIMESVLLLLKSKQ</sequence>
<comment type="caution">
    <text evidence="2">The sequence shown here is derived from an EMBL/GenBank/DDBJ whole genome shotgun (WGS) entry which is preliminary data.</text>
</comment>
<evidence type="ECO:0000259" key="1">
    <source>
        <dbReference type="PROSITE" id="PS51186"/>
    </source>
</evidence>
<dbReference type="Gene3D" id="3.40.630.30">
    <property type="match status" value="1"/>
</dbReference>
<organism evidence="2 3">
    <name type="scientific">Bacillus rhizoplanae</name>
    <dbReference type="NCBI Taxonomy" id="2880966"/>
    <lineage>
        <taxon>Bacteria</taxon>
        <taxon>Bacillati</taxon>
        <taxon>Bacillota</taxon>
        <taxon>Bacilli</taxon>
        <taxon>Bacillales</taxon>
        <taxon>Bacillaceae</taxon>
        <taxon>Bacillus</taxon>
    </lineage>
</organism>
<dbReference type="Pfam" id="PF00583">
    <property type="entry name" value="Acetyltransf_1"/>
    <property type="match status" value="1"/>
</dbReference>
<proteinExistence type="predicted"/>
<gene>
    <name evidence="2" type="ORF">BACCIP111899_02485</name>
</gene>
<evidence type="ECO:0000313" key="2">
    <source>
        <dbReference type="EMBL" id="CAG9613271.1"/>
    </source>
</evidence>
<reference evidence="2 3" key="1">
    <citation type="submission" date="2021-10" db="EMBL/GenBank/DDBJ databases">
        <authorList>
            <person name="Criscuolo A."/>
        </authorList>
    </citation>
    <scope>NUCLEOTIDE SEQUENCE [LARGE SCALE GENOMIC DNA]</scope>
    <source>
        <strain evidence="3">CIP 111899</strain>
    </source>
</reference>
<dbReference type="InterPro" id="IPR016181">
    <property type="entry name" value="Acyl_CoA_acyltransferase"/>
</dbReference>
<feature type="domain" description="N-acetyltransferase" evidence="1">
    <location>
        <begin position="184"/>
        <end position="321"/>
    </location>
</feature>
<accession>A0ABM8YC26</accession>
<dbReference type="EMBL" id="CAKJTI010000011">
    <property type="protein sequence ID" value="CAG9613271.1"/>
    <property type="molecule type" value="Genomic_DNA"/>
</dbReference>
<dbReference type="SUPFAM" id="SSF55729">
    <property type="entry name" value="Acyl-CoA N-acyltransferases (Nat)"/>
    <property type="match status" value="1"/>
</dbReference>